<evidence type="ECO:0000256" key="2">
    <source>
        <dbReference type="ARBA" id="ARBA00004885"/>
    </source>
</evidence>
<feature type="binding site" evidence="9">
    <location>
        <position position="51"/>
    </location>
    <ligand>
        <name>NADP(+)</name>
        <dbReference type="ChEBI" id="CHEBI:58349"/>
    </ligand>
</feature>
<feature type="binding site" evidence="9 10">
    <location>
        <position position="191"/>
    </location>
    <ligand>
        <name>Mg(2+)</name>
        <dbReference type="ChEBI" id="CHEBI:18420"/>
        <label>1</label>
    </ligand>
</feature>
<dbReference type="EMBL" id="QWKZ01000040">
    <property type="protein sequence ID" value="RIH85780.1"/>
    <property type="molecule type" value="Genomic_DNA"/>
</dbReference>
<comment type="catalytic activity">
    <reaction evidence="9">
        <text>(2R,3R)-2,3-dihydroxy-3-methylpentanoate + NADP(+) = (S)-2-ethyl-2-hydroxy-3-oxobutanoate + NADPH + H(+)</text>
        <dbReference type="Rhea" id="RHEA:13493"/>
        <dbReference type="ChEBI" id="CHEBI:15378"/>
        <dbReference type="ChEBI" id="CHEBI:49256"/>
        <dbReference type="ChEBI" id="CHEBI:49258"/>
        <dbReference type="ChEBI" id="CHEBI:57783"/>
        <dbReference type="ChEBI" id="CHEBI:58349"/>
        <dbReference type="EC" id="1.1.1.86"/>
    </reaction>
</comment>
<dbReference type="GO" id="GO:0005829">
    <property type="term" value="C:cytosol"/>
    <property type="evidence" value="ECO:0007669"/>
    <property type="project" value="TreeGrafter"/>
</dbReference>
<comment type="catalytic activity">
    <reaction evidence="9">
        <text>(2R)-2,3-dihydroxy-3-methylbutanoate + NADP(+) = (2S)-2-acetolactate + NADPH + H(+)</text>
        <dbReference type="Rhea" id="RHEA:22068"/>
        <dbReference type="ChEBI" id="CHEBI:15378"/>
        <dbReference type="ChEBI" id="CHEBI:49072"/>
        <dbReference type="ChEBI" id="CHEBI:57783"/>
        <dbReference type="ChEBI" id="CHEBI:58349"/>
        <dbReference type="ChEBI" id="CHEBI:58476"/>
        <dbReference type="EC" id="1.1.1.86"/>
    </reaction>
</comment>
<comment type="pathway">
    <text evidence="2 9">Amino-acid biosynthesis; L-isoleucine biosynthesis; L-isoleucine from 2-oxobutanoate: step 2/4.</text>
</comment>
<keyword evidence="4 9" id="KW-0028">Amino-acid biosynthesis</keyword>
<comment type="pathway">
    <text evidence="1 9">Amino-acid biosynthesis; L-valine biosynthesis; L-valine from pyruvate: step 2/4.</text>
</comment>
<keyword evidence="13" id="KW-0413">Isomerase</keyword>
<dbReference type="InterPro" id="IPR000506">
    <property type="entry name" value="KARI_C"/>
</dbReference>
<evidence type="ECO:0000259" key="11">
    <source>
        <dbReference type="PROSITE" id="PS51850"/>
    </source>
</evidence>
<evidence type="ECO:0000256" key="3">
    <source>
        <dbReference type="ARBA" id="ARBA00010318"/>
    </source>
</evidence>
<dbReference type="InterPro" id="IPR013023">
    <property type="entry name" value="KARI"/>
</dbReference>
<protein>
    <recommendedName>
        <fullName evidence="9">Ketol-acid reductoisomerase (NADP(+))</fullName>
        <shortName evidence="9">KARI</shortName>
        <ecNumber evidence="9">1.1.1.86</ecNumber>
    </recommendedName>
    <alternativeName>
        <fullName evidence="9">Acetohydroxy-acid isomeroreductase</fullName>
        <shortName evidence="9">AHIR</shortName>
    </alternativeName>
    <alternativeName>
        <fullName evidence="9">Alpha-keto-beta-hydroxylacyl reductoisomerase</fullName>
    </alternativeName>
</protein>
<dbReference type="Pfam" id="PF01450">
    <property type="entry name" value="KARI_C"/>
    <property type="match status" value="1"/>
</dbReference>
<dbReference type="PANTHER" id="PTHR21371:SF1">
    <property type="entry name" value="KETOL-ACID REDUCTOISOMERASE, MITOCHONDRIAL"/>
    <property type="match status" value="1"/>
</dbReference>
<evidence type="ECO:0000256" key="1">
    <source>
        <dbReference type="ARBA" id="ARBA00004864"/>
    </source>
</evidence>
<evidence type="ECO:0000256" key="4">
    <source>
        <dbReference type="ARBA" id="ARBA00022605"/>
    </source>
</evidence>
<comment type="similarity">
    <text evidence="3 9 10">Belongs to the ketol-acid reductoisomerase family.</text>
</comment>
<feature type="domain" description="KARI N-terminal Rossmann" evidence="11">
    <location>
        <begin position="2"/>
        <end position="182"/>
    </location>
</feature>
<keyword evidence="5 9" id="KW-0479">Metal-binding</keyword>
<keyword evidence="6 9" id="KW-0460">Magnesium</keyword>
<feature type="active site" evidence="9">
    <location>
        <position position="108"/>
    </location>
</feature>
<gene>
    <name evidence="9 13" type="primary">ilvC</name>
    <name evidence="13" type="ORF">Mlute_01471</name>
</gene>
<dbReference type="PROSITE" id="PS51850">
    <property type="entry name" value="KARI_N"/>
    <property type="match status" value="1"/>
</dbReference>
<proteinExistence type="inferred from homology"/>
<evidence type="ECO:0000256" key="5">
    <source>
        <dbReference type="ARBA" id="ARBA00022723"/>
    </source>
</evidence>
<evidence type="ECO:0000256" key="7">
    <source>
        <dbReference type="ARBA" id="ARBA00023002"/>
    </source>
</evidence>
<dbReference type="GO" id="GO:0050661">
    <property type="term" value="F:NADP binding"/>
    <property type="evidence" value="ECO:0007669"/>
    <property type="project" value="InterPro"/>
</dbReference>
<feature type="binding site" evidence="9 10">
    <location>
        <position position="252"/>
    </location>
    <ligand>
        <name>substrate</name>
    </ligand>
</feature>
<dbReference type="GO" id="GO:0009097">
    <property type="term" value="P:isoleucine biosynthetic process"/>
    <property type="evidence" value="ECO:0007669"/>
    <property type="project" value="UniProtKB-UniRule"/>
</dbReference>
<feature type="binding site" evidence="9 10">
    <location>
        <position position="227"/>
    </location>
    <ligand>
        <name>Mg(2+)</name>
        <dbReference type="ChEBI" id="CHEBI:18420"/>
        <label>2</label>
    </ligand>
</feature>
<dbReference type="SUPFAM" id="SSF51735">
    <property type="entry name" value="NAD(P)-binding Rossmann-fold domains"/>
    <property type="match status" value="1"/>
</dbReference>
<keyword evidence="7 9" id="KW-0560">Oxidoreductase</keyword>
<evidence type="ECO:0000313" key="13">
    <source>
        <dbReference type="EMBL" id="RIH85780.1"/>
    </source>
</evidence>
<comment type="caution">
    <text evidence="9">Lacks conserved residue(s) required for the propagation of feature annotation.</text>
</comment>
<feature type="binding site" evidence="9">
    <location>
        <begin position="25"/>
        <end position="28"/>
    </location>
    <ligand>
        <name>NADP(+)</name>
        <dbReference type="ChEBI" id="CHEBI:58349"/>
    </ligand>
</feature>
<dbReference type="InterPro" id="IPR008927">
    <property type="entry name" value="6-PGluconate_DH-like_C_sf"/>
</dbReference>
<dbReference type="HAMAP" id="MF_00435">
    <property type="entry name" value="IlvC"/>
    <property type="match status" value="1"/>
</dbReference>
<comment type="cofactor">
    <cofactor evidence="9">
        <name>Mg(2+)</name>
        <dbReference type="ChEBI" id="CHEBI:18420"/>
    </cofactor>
    <text evidence="9">Binds 2 magnesium ions per subunit.</text>
</comment>
<feature type="binding site" evidence="9 10">
    <location>
        <position position="195"/>
    </location>
    <ligand>
        <name>Mg(2+)</name>
        <dbReference type="ChEBI" id="CHEBI:18420"/>
        <label>1</label>
    </ligand>
</feature>
<dbReference type="PANTHER" id="PTHR21371">
    <property type="entry name" value="KETOL-ACID REDUCTOISOMERASE, MITOCHONDRIAL"/>
    <property type="match status" value="1"/>
</dbReference>
<feature type="binding site" evidence="9">
    <location>
        <position position="134"/>
    </location>
    <ligand>
        <name>NADP(+)</name>
        <dbReference type="ChEBI" id="CHEBI:58349"/>
    </ligand>
</feature>
<dbReference type="Proteomes" id="UP000265800">
    <property type="component" value="Unassembled WGS sequence"/>
</dbReference>
<evidence type="ECO:0000259" key="12">
    <source>
        <dbReference type="PROSITE" id="PS51851"/>
    </source>
</evidence>
<dbReference type="GO" id="GO:0016853">
    <property type="term" value="F:isomerase activity"/>
    <property type="evidence" value="ECO:0007669"/>
    <property type="project" value="UniProtKB-KW"/>
</dbReference>
<evidence type="ECO:0000256" key="6">
    <source>
        <dbReference type="ARBA" id="ARBA00022842"/>
    </source>
</evidence>
<dbReference type="SUPFAM" id="SSF48179">
    <property type="entry name" value="6-phosphogluconate dehydrogenase C-terminal domain-like"/>
    <property type="match status" value="1"/>
</dbReference>
<dbReference type="NCBIfam" id="TIGR00465">
    <property type="entry name" value="ilvC"/>
    <property type="match status" value="1"/>
</dbReference>
<feature type="binding site" evidence="9">
    <location>
        <position position="48"/>
    </location>
    <ligand>
        <name>NADP(+)</name>
        <dbReference type="ChEBI" id="CHEBI:58349"/>
    </ligand>
</feature>
<evidence type="ECO:0000256" key="9">
    <source>
        <dbReference type="HAMAP-Rule" id="MF_00435"/>
    </source>
</evidence>
<dbReference type="PROSITE" id="PS51851">
    <property type="entry name" value="KARI_C"/>
    <property type="match status" value="1"/>
</dbReference>
<dbReference type="GO" id="GO:0000287">
    <property type="term" value="F:magnesium ion binding"/>
    <property type="evidence" value="ECO:0007669"/>
    <property type="project" value="UniProtKB-UniRule"/>
</dbReference>
<dbReference type="Gene3D" id="3.40.50.720">
    <property type="entry name" value="NAD(P)-binding Rossmann-like Domain"/>
    <property type="match status" value="1"/>
</dbReference>
<dbReference type="UniPathway" id="UPA00049">
    <property type="reaction ID" value="UER00060"/>
</dbReference>
<dbReference type="GO" id="GO:0009099">
    <property type="term" value="P:L-valine biosynthetic process"/>
    <property type="evidence" value="ECO:0007669"/>
    <property type="project" value="UniProtKB-UniRule"/>
</dbReference>
<dbReference type="NCBIfam" id="NF004017">
    <property type="entry name" value="PRK05479.1"/>
    <property type="match status" value="1"/>
</dbReference>
<evidence type="ECO:0000256" key="8">
    <source>
        <dbReference type="ARBA" id="ARBA00023304"/>
    </source>
</evidence>
<feature type="binding site" evidence="9 10">
    <location>
        <position position="231"/>
    </location>
    <ligand>
        <name>Mg(2+)</name>
        <dbReference type="ChEBI" id="CHEBI:18420"/>
        <label>2</label>
    </ligand>
</feature>
<keyword evidence="14" id="KW-1185">Reference proteome</keyword>
<accession>A0A399EQL1</accession>
<feature type="domain" description="KARI C-terminal knotted" evidence="12">
    <location>
        <begin position="183"/>
        <end position="329"/>
    </location>
</feature>
<dbReference type="GO" id="GO:0004455">
    <property type="term" value="F:ketol-acid reductoisomerase activity"/>
    <property type="evidence" value="ECO:0007669"/>
    <property type="project" value="UniProtKB-UniRule"/>
</dbReference>
<organism evidence="13 14">
    <name type="scientific">Meiothermus luteus</name>
    <dbReference type="NCBI Taxonomy" id="2026184"/>
    <lineage>
        <taxon>Bacteria</taxon>
        <taxon>Thermotogati</taxon>
        <taxon>Deinococcota</taxon>
        <taxon>Deinococci</taxon>
        <taxon>Thermales</taxon>
        <taxon>Thermaceae</taxon>
        <taxon>Meiothermus</taxon>
    </lineage>
</organism>
<dbReference type="UniPathway" id="UPA00047">
    <property type="reaction ID" value="UER00056"/>
</dbReference>
<evidence type="ECO:0000313" key="14">
    <source>
        <dbReference type="Proteomes" id="UP000265800"/>
    </source>
</evidence>
<dbReference type="NCBIfam" id="NF009940">
    <property type="entry name" value="PRK13403.1"/>
    <property type="match status" value="1"/>
</dbReference>
<name>A0A399EQL1_9DEIN</name>
<dbReference type="InterPro" id="IPR014359">
    <property type="entry name" value="KARI_prok"/>
</dbReference>
<keyword evidence="8 9" id="KW-0100">Branched-chain amino acid biosynthesis</keyword>
<dbReference type="Pfam" id="PF07991">
    <property type="entry name" value="KARI_N"/>
    <property type="match status" value="1"/>
</dbReference>
<dbReference type="InterPro" id="IPR013116">
    <property type="entry name" value="KARI_N"/>
</dbReference>
<keyword evidence="9" id="KW-0521">NADP</keyword>
<dbReference type="EC" id="1.1.1.86" evidence="9"/>
<reference evidence="13 14" key="1">
    <citation type="submission" date="2018-08" db="EMBL/GenBank/DDBJ databases">
        <title>Meiothermus luteus KCTC 52599 genome sequencing project.</title>
        <authorList>
            <person name="Da Costa M.S."/>
            <person name="Albuquerque L."/>
            <person name="Raposo P."/>
            <person name="Froufe H.J.C."/>
            <person name="Barroso C.S."/>
            <person name="Egas C."/>
        </authorList>
    </citation>
    <scope>NUCLEOTIDE SEQUENCE [LARGE SCALE GENOMIC DNA]</scope>
    <source>
        <strain evidence="13 14">KCTC 52599</strain>
    </source>
</reference>
<sequence>MMKIYYDQDADIGFIKEKTVAILGFGSQGHAHALNLRDSGVRVVVGLRPGSRNEEKARRAGLEVLPVAEAVRRADVVMVLLPDETQGAVYRAEIEPNLKEGAALAFAHGFNIHFGQIKPRRDLDVWMVAPKGPGHLVRSEYERGSGVPSLVAVHQDASGSAFPTALAYAKANGGTRAGVIATTFKDETETDLFGEQTVLCGGLTQLIAAGFETLVEAGYPPEMAYFECLHEVKLIVDLIYESGFAGMRYSISNTAEYGDYTRGPMVINREEIKARMREVLRQIQQGEFAREWMLENLVGQPTLNANRNYWKDHPIEQIGPRLRAMMPFLKSRFSKEEVSG</sequence>
<comment type="caution">
    <text evidence="13">The sequence shown here is derived from an EMBL/GenBank/DDBJ whole genome shotgun (WGS) entry which is preliminary data.</text>
</comment>
<dbReference type="FunFam" id="3.40.50.720:FF:000023">
    <property type="entry name" value="Ketol-acid reductoisomerase (NADP(+))"/>
    <property type="match status" value="1"/>
</dbReference>
<dbReference type="Gene3D" id="6.10.240.10">
    <property type="match status" value="1"/>
</dbReference>
<dbReference type="AlphaFoldDB" id="A0A399EQL1"/>
<comment type="function">
    <text evidence="9">Involved in the biosynthesis of branched-chain amino acids (BCAA). Catalyzes an alkyl-migration followed by a ketol-acid reduction of (S)-2-acetolactate (S2AL) to yield (R)-2,3-dihydroxy-isovalerate. In the isomerase reaction, S2AL is rearranged via a Mg-dependent methyl migration to produce 3-hydroxy-3-methyl-2-ketobutyrate (HMKB). In the reductase reaction, this 2-ketoacid undergoes a metal-dependent reduction by NADPH to yield (R)-2,3-dihydroxy-isovalerate.</text>
</comment>
<dbReference type="InterPro" id="IPR036291">
    <property type="entry name" value="NAD(P)-bd_dom_sf"/>
</dbReference>
<evidence type="ECO:0000256" key="10">
    <source>
        <dbReference type="PROSITE-ProRule" id="PRU01198"/>
    </source>
</evidence>
<feature type="binding site" evidence="9 10">
    <location>
        <position position="191"/>
    </location>
    <ligand>
        <name>Mg(2+)</name>
        <dbReference type="ChEBI" id="CHEBI:18420"/>
        <label>2</label>
    </ligand>
</feature>
<dbReference type="PIRSF" id="PIRSF000116">
    <property type="entry name" value="IlvC_gammaproteo"/>
    <property type="match status" value="1"/>
</dbReference>